<dbReference type="STRING" id="48709.A0A1D2M2F0"/>
<keyword evidence="3" id="KW-0418">Kinase</keyword>
<dbReference type="PROSITE" id="PS50011">
    <property type="entry name" value="PROTEIN_KINASE_DOM"/>
    <property type="match status" value="2"/>
</dbReference>
<reference evidence="3 4" key="1">
    <citation type="journal article" date="2016" name="Genome Biol. Evol.">
        <title>Gene Family Evolution Reflects Adaptation to Soil Environmental Stressors in the Genome of the Collembolan Orchesella cincta.</title>
        <authorList>
            <person name="Faddeeva-Vakhrusheva A."/>
            <person name="Derks M.F."/>
            <person name="Anvar S.Y."/>
            <person name="Agamennone V."/>
            <person name="Suring W."/>
            <person name="Smit S."/>
            <person name="van Straalen N.M."/>
            <person name="Roelofs D."/>
        </authorList>
    </citation>
    <scope>NUCLEOTIDE SEQUENCE [LARGE SCALE GENOMIC DNA]</scope>
    <source>
        <tissue evidence="3">Mixed pool</tissue>
    </source>
</reference>
<dbReference type="InterPro" id="IPR045133">
    <property type="entry name" value="IRE1/2-like"/>
</dbReference>
<dbReference type="GO" id="GO:0005524">
    <property type="term" value="F:ATP binding"/>
    <property type="evidence" value="ECO:0007669"/>
    <property type="project" value="InterPro"/>
</dbReference>
<evidence type="ECO:0000313" key="3">
    <source>
        <dbReference type="EMBL" id="ODM87091.1"/>
    </source>
</evidence>
<feature type="compositionally biased region" description="Polar residues" evidence="1">
    <location>
        <begin position="279"/>
        <end position="293"/>
    </location>
</feature>
<name>A0A1D2M2F0_ORCCI</name>
<dbReference type="GO" id="GO:0004521">
    <property type="term" value="F:RNA endonuclease activity"/>
    <property type="evidence" value="ECO:0007669"/>
    <property type="project" value="InterPro"/>
</dbReference>
<dbReference type="Pfam" id="PF00069">
    <property type="entry name" value="Pkinase"/>
    <property type="match status" value="2"/>
</dbReference>
<feature type="non-terminal residue" evidence="3">
    <location>
        <position position="1"/>
    </location>
</feature>
<dbReference type="Gene3D" id="1.10.510.10">
    <property type="entry name" value="Transferase(Phosphotransferase) domain 1"/>
    <property type="match status" value="2"/>
</dbReference>
<dbReference type="EMBL" id="LJIJ01006188">
    <property type="protein sequence ID" value="ODM87091.1"/>
    <property type="molecule type" value="Genomic_DNA"/>
</dbReference>
<gene>
    <name evidence="3" type="ORF">Ocin01_19590</name>
</gene>
<feature type="domain" description="Protein kinase" evidence="2">
    <location>
        <begin position="1"/>
        <end position="272"/>
    </location>
</feature>
<keyword evidence="4" id="KW-1185">Reference proteome</keyword>
<dbReference type="GO" id="GO:0070059">
    <property type="term" value="P:intrinsic apoptotic signaling pathway in response to endoplasmic reticulum stress"/>
    <property type="evidence" value="ECO:0007669"/>
    <property type="project" value="TreeGrafter"/>
</dbReference>
<evidence type="ECO:0000313" key="4">
    <source>
        <dbReference type="Proteomes" id="UP000094527"/>
    </source>
</evidence>
<comment type="caution">
    <text evidence="3">The sequence shown here is derived from an EMBL/GenBank/DDBJ whole genome shotgun (WGS) entry which is preliminary data.</text>
</comment>
<dbReference type="PANTHER" id="PTHR13954:SF6">
    <property type="entry name" value="NON-SPECIFIC SERINE_THREONINE PROTEIN KINASE"/>
    <property type="match status" value="1"/>
</dbReference>
<dbReference type="AlphaFoldDB" id="A0A1D2M2F0"/>
<feature type="compositionally biased region" description="Basic residues" evidence="1">
    <location>
        <begin position="297"/>
        <end position="312"/>
    </location>
</feature>
<dbReference type="Proteomes" id="UP000094527">
    <property type="component" value="Unassembled WGS sequence"/>
</dbReference>
<evidence type="ECO:0000259" key="2">
    <source>
        <dbReference type="PROSITE" id="PS50011"/>
    </source>
</evidence>
<dbReference type="GO" id="GO:1990604">
    <property type="term" value="C:IRE1-TRAF2-ASK1 complex"/>
    <property type="evidence" value="ECO:0007669"/>
    <property type="project" value="TreeGrafter"/>
</dbReference>
<accession>A0A1D2M2F0</accession>
<evidence type="ECO:0000256" key="1">
    <source>
        <dbReference type="SAM" id="MobiDB-lite"/>
    </source>
</evidence>
<dbReference type="InterPro" id="IPR008271">
    <property type="entry name" value="Ser/Thr_kinase_AS"/>
</dbReference>
<dbReference type="GO" id="GO:0036498">
    <property type="term" value="P:IRE1-mediated unfolded protein response"/>
    <property type="evidence" value="ECO:0007669"/>
    <property type="project" value="TreeGrafter"/>
</dbReference>
<dbReference type="GO" id="GO:0051082">
    <property type="term" value="F:unfolded protein binding"/>
    <property type="evidence" value="ECO:0007669"/>
    <property type="project" value="TreeGrafter"/>
</dbReference>
<sequence length="513" mass="58962">TTLLRLIGKGTNTFVFKGTFERRKVAIKKIFCESDEDIEKRLNEVKLLWECDSHDNIVKYHRKERDSDFIYIALELCDGNLQQWMESEIPNVNHDAISAIEILHQTTKGLAHSHSKGIIHRDLKPHDILLTRLNQREIRVKIADFGISRVLPEGRLSITIRTGSGTVGWRSPEILNYSSKASNHVDKMHFSVLLVGNFWLIQAMIARDPKARPSAENVSHFADQLLKRFNASIQPRSLQVDAQNLLNHSFQPPSLRNENQNLSNTSIQFPNLQNESQNLLNPSIQSSSTQNEGRNSRSIRKHTSNKVRHLKTTSRGTMSRDFGALARWQNIYHPKSAISSINCFIRREWVAHLCKMKVVHRDLKPENIFLRAVNHGVVVKIADFGISRTLPRNRSKLTVKTGTGTFGWKAPEILRTRNATIVCRMASCAYLRPSSYHLCIEFNSFGFSIFQSTATDIFSLGCVFYYVLSDKKHPFGDDEDDWENNINNYQKKIDERNKFLNFLCLKFKAELKQ</sequence>
<dbReference type="OrthoDB" id="63989at2759"/>
<dbReference type="Gene3D" id="3.30.200.20">
    <property type="entry name" value="Phosphorylase Kinase, domain 1"/>
    <property type="match status" value="1"/>
</dbReference>
<feature type="region of interest" description="Disordered" evidence="1">
    <location>
        <begin position="279"/>
        <end position="315"/>
    </location>
</feature>
<proteinExistence type="predicted"/>
<keyword evidence="3" id="KW-0808">Transferase</keyword>
<dbReference type="PANTHER" id="PTHR13954">
    <property type="entry name" value="IRE1-RELATED"/>
    <property type="match status" value="1"/>
</dbReference>
<dbReference type="PROSITE" id="PS00108">
    <property type="entry name" value="PROTEIN_KINASE_ST"/>
    <property type="match status" value="1"/>
</dbReference>
<dbReference type="SMART" id="SM00220">
    <property type="entry name" value="S_TKc"/>
    <property type="match status" value="1"/>
</dbReference>
<protein>
    <submittedName>
        <fullName evidence="3">Serine/threonine-protein kinase/endoribonuclease IRE1</fullName>
    </submittedName>
</protein>
<dbReference type="InterPro" id="IPR011009">
    <property type="entry name" value="Kinase-like_dom_sf"/>
</dbReference>
<dbReference type="GO" id="GO:0004674">
    <property type="term" value="F:protein serine/threonine kinase activity"/>
    <property type="evidence" value="ECO:0007669"/>
    <property type="project" value="InterPro"/>
</dbReference>
<organism evidence="3 4">
    <name type="scientific">Orchesella cincta</name>
    <name type="common">Springtail</name>
    <name type="synonym">Podura cincta</name>
    <dbReference type="NCBI Taxonomy" id="48709"/>
    <lineage>
        <taxon>Eukaryota</taxon>
        <taxon>Metazoa</taxon>
        <taxon>Ecdysozoa</taxon>
        <taxon>Arthropoda</taxon>
        <taxon>Hexapoda</taxon>
        <taxon>Collembola</taxon>
        <taxon>Entomobryomorpha</taxon>
        <taxon>Entomobryoidea</taxon>
        <taxon>Orchesellidae</taxon>
        <taxon>Orchesellinae</taxon>
        <taxon>Orchesella</taxon>
    </lineage>
</organism>
<dbReference type="SUPFAM" id="SSF56112">
    <property type="entry name" value="Protein kinase-like (PK-like)"/>
    <property type="match status" value="2"/>
</dbReference>
<feature type="domain" description="Protein kinase" evidence="2">
    <location>
        <begin position="269"/>
        <end position="513"/>
    </location>
</feature>
<dbReference type="InterPro" id="IPR000719">
    <property type="entry name" value="Prot_kinase_dom"/>
</dbReference>